<evidence type="ECO:0000259" key="1">
    <source>
        <dbReference type="Pfam" id="PF13480"/>
    </source>
</evidence>
<dbReference type="InterPro" id="IPR016181">
    <property type="entry name" value="Acyl_CoA_acyltransferase"/>
</dbReference>
<dbReference type="Proteomes" id="UP000307507">
    <property type="component" value="Unassembled WGS sequence"/>
</dbReference>
<keyword evidence="2" id="KW-0808">Transferase</keyword>
<dbReference type="OrthoDB" id="9808687at2"/>
<sequence length="315" mass="37047">MENFKIRKYSEKDYNLWNDFVNQSENGTFLFHRDFMEYHKDRFNDHSLLVFENEKIAALLPANRKAAELHSHGGLTYGGLLIKENRGHAYLESLFTALCDYLKAEPLEHLVFKSRPSFYTASPYREWHNFLIRNGATLYRSDISMAIDYQQPLQIGKSKLKRYRKPENERLEVVQEQDFTLFWKEVLEPRLVEKYEAKPVHTLDEMTLLNRRFPENIQQYSVYRDGRIVAGITLFVDTQVVKSQYGATTAEGEKLRALDYLFITLILKFKAEGKYFFDMGTVSQKEGKAYNPGLLKQKEELGCDMYTQDFYSLPL</sequence>
<name>A0A4S3ZZL9_9FLAO</name>
<protein>
    <submittedName>
        <fullName evidence="2">GNAT family N-acetyltransferase</fullName>
    </submittedName>
</protein>
<evidence type="ECO:0000313" key="3">
    <source>
        <dbReference type="Proteomes" id="UP000307507"/>
    </source>
</evidence>
<dbReference type="EMBL" id="SSNZ01000002">
    <property type="protein sequence ID" value="THF51448.1"/>
    <property type="molecule type" value="Genomic_DNA"/>
</dbReference>
<feature type="domain" description="BioF2-like acetyltransferase" evidence="1">
    <location>
        <begin position="169"/>
        <end position="281"/>
    </location>
</feature>
<dbReference type="GO" id="GO:0016740">
    <property type="term" value="F:transferase activity"/>
    <property type="evidence" value="ECO:0007669"/>
    <property type="project" value="UniProtKB-KW"/>
</dbReference>
<dbReference type="Pfam" id="PF13480">
    <property type="entry name" value="Acetyltransf_6"/>
    <property type="match status" value="1"/>
</dbReference>
<evidence type="ECO:0000313" key="2">
    <source>
        <dbReference type="EMBL" id="THF51448.1"/>
    </source>
</evidence>
<keyword evidence="3" id="KW-1185">Reference proteome</keyword>
<dbReference type="SUPFAM" id="SSF55729">
    <property type="entry name" value="Acyl-CoA N-acyltransferases (Nat)"/>
    <property type="match status" value="2"/>
</dbReference>
<accession>A0A4S3ZZL9</accession>
<comment type="caution">
    <text evidence="2">The sequence shown here is derived from an EMBL/GenBank/DDBJ whole genome shotgun (WGS) entry which is preliminary data.</text>
</comment>
<dbReference type="AlphaFoldDB" id="A0A4S3ZZL9"/>
<gene>
    <name evidence="2" type="ORF">E6C50_06715</name>
</gene>
<dbReference type="RefSeq" id="WP_136402432.1">
    <property type="nucleotide sequence ID" value="NZ_SSNZ01000002.1"/>
</dbReference>
<proteinExistence type="predicted"/>
<dbReference type="Gene3D" id="3.40.630.30">
    <property type="match status" value="1"/>
</dbReference>
<organism evidence="2 3">
    <name type="scientific">Flavobacterium supellecticarium</name>
    <dbReference type="NCBI Taxonomy" id="2565924"/>
    <lineage>
        <taxon>Bacteria</taxon>
        <taxon>Pseudomonadati</taxon>
        <taxon>Bacteroidota</taxon>
        <taxon>Flavobacteriia</taxon>
        <taxon>Flavobacteriales</taxon>
        <taxon>Flavobacteriaceae</taxon>
        <taxon>Flavobacterium</taxon>
    </lineage>
</organism>
<dbReference type="InterPro" id="IPR038740">
    <property type="entry name" value="BioF2-like_GNAT_dom"/>
</dbReference>
<reference evidence="2 3" key="1">
    <citation type="submission" date="2019-04" db="EMBL/GenBank/DDBJ databases">
        <title>Flavobacterium sp. nov. isolated from construction timber.</title>
        <authorList>
            <person name="Lin S.-Y."/>
            <person name="Chang C.-T."/>
            <person name="Young C.-C."/>
        </authorList>
    </citation>
    <scope>NUCLEOTIDE SEQUENCE [LARGE SCALE GENOMIC DNA]</scope>
    <source>
        <strain evidence="2 3">CC-CTC003</strain>
    </source>
</reference>